<dbReference type="AlphaFoldDB" id="D3Q7N6"/>
<protein>
    <recommendedName>
        <fullName evidence="3">Winged helix DNA-binding domain-containing protein</fullName>
    </recommendedName>
</protein>
<evidence type="ECO:0008006" key="3">
    <source>
        <dbReference type="Google" id="ProtNLM"/>
    </source>
</evidence>
<dbReference type="PANTHER" id="PTHR38479:SF2">
    <property type="entry name" value="WINGED HELIX DNA-BINDING DOMAIN-CONTAINING PROTEIN"/>
    <property type="match status" value="1"/>
</dbReference>
<dbReference type="HOGENOM" id="CLU_047003_2_0_11"/>
<dbReference type="eggNOG" id="COG3214">
    <property type="taxonomic scope" value="Bacteria"/>
</dbReference>
<name>D3Q7N6_STANL</name>
<dbReference type="EMBL" id="CP001778">
    <property type="protein sequence ID" value="ADD44378.1"/>
    <property type="molecule type" value="Genomic_DNA"/>
</dbReference>
<gene>
    <name evidence="1" type="ordered locus">Snas_4736</name>
</gene>
<dbReference type="RefSeq" id="WP_013019949.1">
    <property type="nucleotide sequence ID" value="NC_013947.1"/>
</dbReference>
<dbReference type="STRING" id="446470.Snas_4736"/>
<keyword evidence="2" id="KW-1185">Reference proteome</keyword>
<sequence length="366" mass="40729">MTATLSTRTLNRTLLHRQHLTQRTGASALEVLKHLVAVQGQEPNWPYVGLWTRITDFKKDELTELLETNAVVRSTVIRVTQHLVAAEDIGWLRPTVQPKVVRHLKAAHYANEIEGIDHDELAAAGREILSGGRMPRKEFIEKLSQRFPGHHPGRLADSVEVLHALVPAPSAAVWGSWRARLKREVSLAEHVTGRPMEPANVERMIRRYLAAFGPASVMDMQAWSGLTKLRDEVERLRPQLTVYRGEDGRELFDLPGAPIVDGSEPVPVRFLPAYDNALLAYKDRTRIMSESDRKRVTPGGALVLPTFLVDGFVAGLWSVEGSTLTISPFRELSAADEAALAAEAAELYDFIAPDAPERDIRWEPAG</sequence>
<accession>D3Q7N6</accession>
<dbReference type="OrthoDB" id="9148135at2"/>
<reference evidence="1 2" key="1">
    <citation type="journal article" date="2009" name="Stand. Genomic Sci.">
        <title>Complete genome sequence of Stackebrandtia nassauensis type strain (LLR-40K-21).</title>
        <authorList>
            <person name="Munk C."/>
            <person name="Lapidus A."/>
            <person name="Copeland A."/>
            <person name="Jando M."/>
            <person name="Mayilraj S."/>
            <person name="Glavina Del Rio T."/>
            <person name="Nolan M."/>
            <person name="Chen F."/>
            <person name="Lucas S."/>
            <person name="Tice H."/>
            <person name="Cheng J.F."/>
            <person name="Han C."/>
            <person name="Detter J.C."/>
            <person name="Bruce D."/>
            <person name="Goodwin L."/>
            <person name="Chain P."/>
            <person name="Pitluck S."/>
            <person name="Goker M."/>
            <person name="Ovchinikova G."/>
            <person name="Pati A."/>
            <person name="Ivanova N."/>
            <person name="Mavromatis K."/>
            <person name="Chen A."/>
            <person name="Palaniappan K."/>
            <person name="Land M."/>
            <person name="Hauser L."/>
            <person name="Chang Y.J."/>
            <person name="Jeffries C.D."/>
            <person name="Bristow J."/>
            <person name="Eisen J.A."/>
            <person name="Markowitz V."/>
            <person name="Hugenholtz P."/>
            <person name="Kyrpides N.C."/>
            <person name="Klenk H.P."/>
        </authorList>
    </citation>
    <scope>NUCLEOTIDE SEQUENCE [LARGE SCALE GENOMIC DNA]</scope>
    <source>
        <strain evidence="2">DSM 44728 / CIP 108903 / NRRL B-16338 / NBRC 102104 / LLR-40K-21</strain>
    </source>
</reference>
<dbReference type="InterPro" id="IPR009351">
    <property type="entry name" value="AlkZ-like"/>
</dbReference>
<dbReference type="KEGG" id="sna:Snas_4736"/>
<organism evidence="1 2">
    <name type="scientific">Stackebrandtia nassauensis (strain DSM 44728 / CIP 108903 / NRRL B-16338 / NBRC 102104 / LLR-40K-21)</name>
    <dbReference type="NCBI Taxonomy" id="446470"/>
    <lineage>
        <taxon>Bacteria</taxon>
        <taxon>Bacillati</taxon>
        <taxon>Actinomycetota</taxon>
        <taxon>Actinomycetes</taxon>
        <taxon>Glycomycetales</taxon>
        <taxon>Glycomycetaceae</taxon>
        <taxon>Stackebrandtia</taxon>
    </lineage>
</organism>
<proteinExistence type="predicted"/>
<dbReference type="Pfam" id="PF06224">
    <property type="entry name" value="AlkZ-like"/>
    <property type="match status" value="1"/>
</dbReference>
<dbReference type="Proteomes" id="UP000000844">
    <property type="component" value="Chromosome"/>
</dbReference>
<dbReference type="PANTHER" id="PTHR38479">
    <property type="entry name" value="LMO0824 PROTEIN"/>
    <property type="match status" value="1"/>
</dbReference>
<evidence type="ECO:0000313" key="2">
    <source>
        <dbReference type="Proteomes" id="UP000000844"/>
    </source>
</evidence>
<evidence type="ECO:0000313" key="1">
    <source>
        <dbReference type="EMBL" id="ADD44378.1"/>
    </source>
</evidence>